<dbReference type="AlphaFoldDB" id="A0A955LAC7"/>
<gene>
    <name evidence="2" type="ORF">KC669_03360</name>
</gene>
<dbReference type="Proteomes" id="UP000714915">
    <property type="component" value="Unassembled WGS sequence"/>
</dbReference>
<reference evidence="2" key="1">
    <citation type="submission" date="2020-04" db="EMBL/GenBank/DDBJ databases">
        <authorList>
            <person name="Zhang T."/>
        </authorList>
    </citation>
    <scope>NUCLEOTIDE SEQUENCE</scope>
    <source>
        <strain evidence="2">HKST-UBA09</strain>
    </source>
</reference>
<dbReference type="EMBL" id="JAGQLF010000040">
    <property type="protein sequence ID" value="MCA9387047.1"/>
    <property type="molecule type" value="Genomic_DNA"/>
</dbReference>
<dbReference type="InterPro" id="IPR047216">
    <property type="entry name" value="Endonuclease_DUF559_bact"/>
</dbReference>
<protein>
    <submittedName>
        <fullName evidence="2">DUF559 domain-containing protein</fullName>
    </submittedName>
</protein>
<evidence type="ECO:0000313" key="3">
    <source>
        <dbReference type="Proteomes" id="UP000714915"/>
    </source>
</evidence>
<evidence type="ECO:0000259" key="1">
    <source>
        <dbReference type="Pfam" id="PF04480"/>
    </source>
</evidence>
<dbReference type="Gene3D" id="3.40.960.10">
    <property type="entry name" value="VSR Endonuclease"/>
    <property type="match status" value="1"/>
</dbReference>
<dbReference type="PANTHER" id="PTHR38590:SF1">
    <property type="entry name" value="BLL0828 PROTEIN"/>
    <property type="match status" value="1"/>
</dbReference>
<dbReference type="Pfam" id="PF04480">
    <property type="entry name" value="DUF559"/>
    <property type="match status" value="1"/>
</dbReference>
<comment type="caution">
    <text evidence="2">The sequence shown here is derived from an EMBL/GenBank/DDBJ whole genome shotgun (WGS) entry which is preliminary data.</text>
</comment>
<dbReference type="SUPFAM" id="SSF52980">
    <property type="entry name" value="Restriction endonuclease-like"/>
    <property type="match status" value="1"/>
</dbReference>
<feature type="domain" description="DUF559" evidence="1">
    <location>
        <begin position="10"/>
        <end position="107"/>
    </location>
</feature>
<proteinExistence type="predicted"/>
<reference evidence="2" key="2">
    <citation type="journal article" date="2021" name="Microbiome">
        <title>Successional dynamics and alternative stable states in a saline activated sludge microbial community over 9 years.</title>
        <authorList>
            <person name="Wang Y."/>
            <person name="Ye J."/>
            <person name="Ju F."/>
            <person name="Liu L."/>
            <person name="Boyd J.A."/>
            <person name="Deng Y."/>
            <person name="Parks D.H."/>
            <person name="Jiang X."/>
            <person name="Yin X."/>
            <person name="Woodcroft B.J."/>
            <person name="Tyson G.W."/>
            <person name="Hugenholtz P."/>
            <person name="Polz M.F."/>
            <person name="Zhang T."/>
        </authorList>
    </citation>
    <scope>NUCLEOTIDE SEQUENCE</scope>
    <source>
        <strain evidence="2">HKST-UBA09</strain>
    </source>
</reference>
<evidence type="ECO:0000313" key="2">
    <source>
        <dbReference type="EMBL" id="MCA9387047.1"/>
    </source>
</evidence>
<accession>A0A955LAC7</accession>
<dbReference type="CDD" id="cd01038">
    <property type="entry name" value="Endonuclease_DUF559"/>
    <property type="match status" value="1"/>
</dbReference>
<feature type="non-terminal residue" evidence="2">
    <location>
        <position position="108"/>
    </location>
</feature>
<dbReference type="InterPro" id="IPR011335">
    <property type="entry name" value="Restrct_endonuc-II-like"/>
</dbReference>
<dbReference type="InterPro" id="IPR007569">
    <property type="entry name" value="DUF559"/>
</dbReference>
<sequence length="108" mass="13009">MKLNYLYNKKLKSFARENKKDSTYGEAKLWKHLRNSQLLGYKFRRQYSTKNFILDFYCHKLKLCIEIDGTTHADKKVDQDMLRDKALKKKGIHTLRFSEYDVLKNIND</sequence>
<name>A0A955LAC7_9BACT</name>
<organism evidence="2 3">
    <name type="scientific">Candidatus Dojkabacteria bacterium</name>
    <dbReference type="NCBI Taxonomy" id="2099670"/>
    <lineage>
        <taxon>Bacteria</taxon>
        <taxon>Candidatus Dojkabacteria</taxon>
    </lineage>
</organism>
<dbReference type="PANTHER" id="PTHR38590">
    <property type="entry name" value="BLL0828 PROTEIN"/>
    <property type="match status" value="1"/>
</dbReference>